<evidence type="ECO:0000313" key="11">
    <source>
        <dbReference type="EMBL" id="AGQ19243.1"/>
    </source>
</evidence>
<proteinExistence type="inferred from homology"/>
<dbReference type="GO" id="GO:0005975">
    <property type="term" value="P:carbohydrate metabolic process"/>
    <property type="evidence" value="ECO:0007669"/>
    <property type="project" value="InterPro"/>
</dbReference>
<evidence type="ECO:0000256" key="1">
    <source>
        <dbReference type="ARBA" id="ARBA00000439"/>
    </source>
</evidence>
<evidence type="ECO:0000256" key="10">
    <source>
        <dbReference type="RuleBase" id="RU361207"/>
    </source>
</evidence>
<dbReference type="EC" id="2.4.1.25" evidence="3 10"/>
<comment type="catalytic activity">
    <reaction evidence="1 10">
        <text>Transfers a segment of a (1-&gt;4)-alpha-D-glucan to a new position in an acceptor, which may be glucose or a (1-&gt;4)-alpha-D-glucan.</text>
        <dbReference type="EC" id="2.4.1.25"/>
    </reaction>
</comment>
<dbReference type="InterPro" id="IPR003385">
    <property type="entry name" value="Glyco_hydro_77"/>
</dbReference>
<dbReference type="EMBL" id="KC811126">
    <property type="protein sequence ID" value="AGQ19243.1"/>
    <property type="molecule type" value="Genomic_DNA"/>
</dbReference>
<name>S5DNZ6_9ACTN</name>
<organism evidence="11">
    <name type="scientific">Candidatus Actinomarina minuta</name>
    <dbReference type="NCBI Taxonomy" id="1389454"/>
    <lineage>
        <taxon>Bacteria</taxon>
        <taxon>Bacillati</taxon>
        <taxon>Actinomycetota</taxon>
        <taxon>Actinomycetes</taxon>
        <taxon>Candidatus Actinomarinidae</taxon>
        <taxon>Candidatus Actinomarinales</taxon>
        <taxon>Candidatus Actinomarineae</taxon>
        <taxon>Candidatus Actinomarinaceae</taxon>
        <taxon>Candidatus Actinomarina</taxon>
    </lineage>
</organism>
<keyword evidence="7 10" id="KW-0119">Carbohydrate metabolism</keyword>
<evidence type="ECO:0000256" key="9">
    <source>
        <dbReference type="ARBA" id="ARBA00031501"/>
    </source>
</evidence>
<reference evidence="11" key="1">
    <citation type="journal article" date="2013" name="Sci. Rep.">
        <title>Metagenomics uncovers a new group of low GC and ultra-small marine Actinobacteria.</title>
        <authorList>
            <person name="Ghai R."/>
            <person name="Mizuno C.M."/>
            <person name="Picazo A."/>
            <person name="Camacho A."/>
            <person name="Rodriguez-Valera F."/>
        </authorList>
    </citation>
    <scope>NUCLEOTIDE SEQUENCE</scope>
</reference>
<keyword evidence="6 10" id="KW-0808">Transferase</keyword>
<dbReference type="NCBIfam" id="NF011080">
    <property type="entry name" value="PRK14508.1-3"/>
    <property type="match status" value="1"/>
</dbReference>
<dbReference type="SUPFAM" id="SSF51445">
    <property type="entry name" value="(Trans)glycosidases"/>
    <property type="match status" value="1"/>
</dbReference>
<keyword evidence="5 10" id="KW-0328">Glycosyltransferase</keyword>
<dbReference type="NCBIfam" id="TIGR00217">
    <property type="entry name" value="malQ"/>
    <property type="match status" value="1"/>
</dbReference>
<evidence type="ECO:0000256" key="3">
    <source>
        <dbReference type="ARBA" id="ARBA00012560"/>
    </source>
</evidence>
<comment type="similarity">
    <text evidence="2 10">Belongs to the disproportionating enzyme family.</text>
</comment>
<evidence type="ECO:0000256" key="2">
    <source>
        <dbReference type="ARBA" id="ARBA00005684"/>
    </source>
</evidence>
<dbReference type="InterPro" id="IPR017853">
    <property type="entry name" value="GH"/>
</dbReference>
<evidence type="ECO:0000256" key="4">
    <source>
        <dbReference type="ARBA" id="ARBA00020295"/>
    </source>
</evidence>
<dbReference type="PANTHER" id="PTHR32438">
    <property type="entry name" value="4-ALPHA-GLUCANOTRANSFERASE DPE1, CHLOROPLASTIC/AMYLOPLASTIC"/>
    <property type="match status" value="1"/>
</dbReference>
<evidence type="ECO:0000256" key="8">
    <source>
        <dbReference type="ARBA" id="ARBA00031423"/>
    </source>
</evidence>
<protein>
    <recommendedName>
        <fullName evidence="4 10">4-alpha-glucanotransferase</fullName>
        <ecNumber evidence="3 10">2.4.1.25</ecNumber>
    </recommendedName>
    <alternativeName>
        <fullName evidence="8 10">Amylomaltase</fullName>
    </alternativeName>
    <alternativeName>
        <fullName evidence="9 10">Disproportionating enzyme</fullName>
    </alternativeName>
</protein>
<evidence type="ECO:0000256" key="6">
    <source>
        <dbReference type="ARBA" id="ARBA00022679"/>
    </source>
</evidence>
<dbReference type="AlphaFoldDB" id="S5DNZ6"/>
<sequence>MEIKRSSGLIFHPTSLPSNFGIGDLGKSSYEFIDLLSNSGTKVWQVLPLGITDNVEYSPYSSKSSLLGNPYIVSLENLENDILQMEDIEVFKELPRNYVDYANVYKLKNNLFEKLAKKVNINEKSYENFLENEDIRKHITFITISEAQKEDWNYWEKEYEDYSDNLFELVVEKYPEIISKHVFLQYEFNNQWQSLKKYANKKNISVLGDIPIYVNHNSADVWLNKSLFDLDENNKMGFVSGAVPDDFTEEGQVWNTALYDWDQHLKENYEYWVSKLNANLDKYDLLRIDHFIGFFKFWAIPNGDTALNGHWRLGPWDTFFKSINSKVDFSKLLAEDLGVELEETDRILNDYNIPGMKVLQQRIPHNDGHNEEHPKDWKENVVAYTGTHDSPTVKQWLSESEEQQIKFYNSYLNNLNISNESDVWNFIELTWRTPSILAMTNVQDILELGKEARFNLPGTQKDNWKWRIDNLDTLQEGLNKLKKLNEDTSRLNTLT</sequence>
<dbReference type="Gene3D" id="3.20.20.80">
    <property type="entry name" value="Glycosidases"/>
    <property type="match status" value="1"/>
</dbReference>
<dbReference type="Pfam" id="PF02446">
    <property type="entry name" value="Glyco_hydro_77"/>
    <property type="match status" value="1"/>
</dbReference>
<accession>S5DNZ6</accession>
<dbReference type="GO" id="GO:0004134">
    <property type="term" value="F:4-alpha-glucanotransferase activity"/>
    <property type="evidence" value="ECO:0007669"/>
    <property type="project" value="UniProtKB-EC"/>
</dbReference>
<evidence type="ECO:0000256" key="7">
    <source>
        <dbReference type="ARBA" id="ARBA00023277"/>
    </source>
</evidence>
<dbReference type="PANTHER" id="PTHR32438:SF5">
    <property type="entry name" value="4-ALPHA-GLUCANOTRANSFERASE DPE1, CHLOROPLASTIC_AMYLOPLASTIC"/>
    <property type="match status" value="1"/>
</dbReference>
<evidence type="ECO:0000256" key="5">
    <source>
        <dbReference type="ARBA" id="ARBA00022676"/>
    </source>
</evidence>